<evidence type="ECO:0000256" key="1">
    <source>
        <dbReference type="ARBA" id="ARBA00004308"/>
    </source>
</evidence>
<gene>
    <name evidence="5" type="ORF">HBR001_LOCUS8481</name>
</gene>
<keyword evidence="6" id="KW-1185">Reference proteome</keyword>
<dbReference type="EMBL" id="CANTFL010001449">
    <property type="protein sequence ID" value="CAI5741425.1"/>
    <property type="molecule type" value="Genomic_DNA"/>
</dbReference>
<dbReference type="PANTHER" id="PTHR46009:SF1">
    <property type="entry name" value="VACUOLAR PROTEIN SORTING-ASSOCIATED PROTEIN VTA1 HOMOLOG"/>
    <property type="match status" value="1"/>
</dbReference>
<evidence type="ECO:0000256" key="3">
    <source>
        <dbReference type="SAM" id="MobiDB-lite"/>
    </source>
</evidence>
<dbReference type="InterPro" id="IPR023175">
    <property type="entry name" value="Vta1/CALS_N_sf"/>
</dbReference>
<evidence type="ECO:0000256" key="2">
    <source>
        <dbReference type="ARBA" id="ARBA00023136"/>
    </source>
</evidence>
<name>A0AAV0UWU6_HYABA</name>
<evidence type="ECO:0000313" key="5">
    <source>
        <dbReference type="EMBL" id="CAI5741425.1"/>
    </source>
</evidence>
<dbReference type="Gene3D" id="1.25.40.270">
    <property type="entry name" value="Vacuolar protein sorting-associated protein vta1"/>
    <property type="match status" value="1"/>
</dbReference>
<proteinExistence type="predicted"/>
<feature type="region of interest" description="Disordered" evidence="3">
    <location>
        <begin position="189"/>
        <end position="379"/>
    </location>
</feature>
<dbReference type="Pfam" id="PF04652">
    <property type="entry name" value="Vta1"/>
    <property type="match status" value="1"/>
</dbReference>
<feature type="domain" description="Vta1/callose synthase N-terminal" evidence="4">
    <location>
        <begin position="16"/>
        <end position="160"/>
    </location>
</feature>
<dbReference type="PANTHER" id="PTHR46009">
    <property type="entry name" value="VACUOLAR PROTEIN SORTING-ASSOCIATED PROTEIN VTA1 HOMOLOG"/>
    <property type="match status" value="1"/>
</dbReference>
<keyword evidence="2" id="KW-0472">Membrane</keyword>
<accession>A0AAV0UWU6</accession>
<protein>
    <recommendedName>
        <fullName evidence="4">Vta1/callose synthase N-terminal domain-containing protein</fullName>
    </recommendedName>
</protein>
<organism evidence="5 6">
    <name type="scientific">Hyaloperonospora brassicae</name>
    <name type="common">Brassica downy mildew</name>
    <name type="synonym">Peronospora brassicae</name>
    <dbReference type="NCBI Taxonomy" id="162125"/>
    <lineage>
        <taxon>Eukaryota</taxon>
        <taxon>Sar</taxon>
        <taxon>Stramenopiles</taxon>
        <taxon>Oomycota</taxon>
        <taxon>Peronosporomycetes</taxon>
        <taxon>Peronosporales</taxon>
        <taxon>Peronosporaceae</taxon>
        <taxon>Hyaloperonospora</taxon>
    </lineage>
</organism>
<comment type="caution">
    <text evidence="5">The sequence shown here is derived from an EMBL/GenBank/DDBJ whole genome shotgun (WGS) entry which is preliminary data.</text>
</comment>
<feature type="compositionally biased region" description="Low complexity" evidence="3">
    <location>
        <begin position="274"/>
        <end position="296"/>
    </location>
</feature>
<dbReference type="InterPro" id="IPR039431">
    <property type="entry name" value="Vta1/CALS_N"/>
</dbReference>
<dbReference type="AlphaFoldDB" id="A0AAV0UWU6"/>
<feature type="compositionally biased region" description="Polar residues" evidence="3">
    <location>
        <begin position="312"/>
        <end position="325"/>
    </location>
</feature>
<reference evidence="5" key="1">
    <citation type="submission" date="2022-12" db="EMBL/GenBank/DDBJ databases">
        <authorList>
            <person name="Webb A."/>
        </authorList>
    </citation>
    <scope>NUCLEOTIDE SEQUENCE</scope>
    <source>
        <strain evidence="5">Hp1</strain>
    </source>
</reference>
<dbReference type="GO" id="GO:0032511">
    <property type="term" value="P:late endosome to vacuole transport via multivesicular body sorting pathway"/>
    <property type="evidence" value="ECO:0007669"/>
    <property type="project" value="InterPro"/>
</dbReference>
<comment type="subcellular location">
    <subcellularLocation>
        <location evidence="1">Endomembrane system</location>
    </subcellularLocation>
</comment>
<dbReference type="GO" id="GO:0005771">
    <property type="term" value="C:multivesicular body"/>
    <property type="evidence" value="ECO:0007669"/>
    <property type="project" value="TreeGrafter"/>
</dbReference>
<dbReference type="Proteomes" id="UP001162031">
    <property type="component" value="Unassembled WGS sequence"/>
</dbReference>
<feature type="compositionally biased region" description="Low complexity" evidence="3">
    <location>
        <begin position="340"/>
        <end position="356"/>
    </location>
</feature>
<evidence type="ECO:0000313" key="6">
    <source>
        <dbReference type="Proteomes" id="UP001162031"/>
    </source>
</evidence>
<dbReference type="InterPro" id="IPR044538">
    <property type="entry name" value="Vta1-like"/>
</dbReference>
<sequence length="419" mass="45121">MADPQPVKVPPVFKPLLPFIRRAEELDRDTSRPESKLIAYYCRQYAMELGIKLREHDASNEATDYLLSLMDRLEGEKDKLPEFTQEEGQVICEDFALEIFAKADDEDRAGIANKSTARTFYAAGTFFDILNQFGDASDDVVEKRRYCKYKAAMILKAIKEGKTPAPGPPSETDMKNADEGNESMMSAATALSSVSQPPVSSTMPTSSPPRTQTSESTRPNSPPPQSSASTTPDSPPPQPLRSFPVRTDSMRSAGAMSASELDGLWHGPSSDQQPIPSSAPYHSAPAPTLPALTSAHQIPPAPTSEYRPPAASATSAHQAPSTPNSAYRPPGAPATSAYQSLSTPSSTYKPSSTPAPSYEPRFTSPPQRPAAGARSTAVSQNEINDAVECAKFAIAALKVQDMKLAEERLEMALRSIRGS</sequence>
<feature type="compositionally biased region" description="Low complexity" evidence="3">
    <location>
        <begin position="192"/>
        <end position="219"/>
    </location>
</feature>
<evidence type="ECO:0000259" key="4">
    <source>
        <dbReference type="Pfam" id="PF04652"/>
    </source>
</evidence>